<dbReference type="AlphaFoldDB" id="A0A316TDE3"/>
<reference evidence="2 3" key="1">
    <citation type="submission" date="2018-05" db="EMBL/GenBank/DDBJ databases">
        <title>Nocardioides silvaticus genome.</title>
        <authorList>
            <person name="Li C."/>
            <person name="Wang G."/>
        </authorList>
    </citation>
    <scope>NUCLEOTIDE SEQUENCE [LARGE SCALE GENOMIC DNA]</scope>
    <source>
        <strain evidence="2 3">CCTCC AB 2018079</strain>
    </source>
</reference>
<evidence type="ECO:0000313" key="3">
    <source>
        <dbReference type="Proteomes" id="UP000245507"/>
    </source>
</evidence>
<comment type="caution">
    <text evidence="2">The sequence shown here is derived from an EMBL/GenBank/DDBJ whole genome shotgun (WGS) entry which is preliminary data.</text>
</comment>
<keyword evidence="3" id="KW-1185">Reference proteome</keyword>
<dbReference type="InterPro" id="IPR034660">
    <property type="entry name" value="DinB/YfiT-like"/>
</dbReference>
<accession>A0A316TDE3</accession>
<dbReference type="NCBIfam" id="TIGR03083">
    <property type="entry name" value="maleylpyruvate isomerase family mycothiol-dependent enzyme"/>
    <property type="match status" value="1"/>
</dbReference>
<dbReference type="InterPro" id="IPR017520">
    <property type="entry name" value="CHP03086"/>
</dbReference>
<dbReference type="Pfam" id="PF11716">
    <property type="entry name" value="MDMPI_N"/>
    <property type="match status" value="1"/>
</dbReference>
<proteinExistence type="predicted"/>
<feature type="domain" description="Mycothiol-dependent maleylpyruvate isomerase metal-binding" evidence="1">
    <location>
        <begin position="19"/>
        <end position="133"/>
    </location>
</feature>
<sequence length="195" mass="20230">MSALPGPPSAPDPGVELLERALAYTRSTLATVTPAHLHLPTPCERWDLGDLLGHMEDSLDAFAEGAHGTIDLHSAAPAPVGERIRSLQVKACDLLGAWAGATTPTVAVGGRPMPVRTIARLAAVEIAVHGWDVGRTTGADLPVAADLADALMPTALALALEQHGEFGPPVPVPADAGPERRMLALLGRRAASYRS</sequence>
<evidence type="ECO:0000259" key="1">
    <source>
        <dbReference type="Pfam" id="PF11716"/>
    </source>
</evidence>
<dbReference type="InterPro" id="IPR024344">
    <property type="entry name" value="MDMPI_metal-binding"/>
</dbReference>
<dbReference type="GO" id="GO:0046872">
    <property type="term" value="F:metal ion binding"/>
    <property type="evidence" value="ECO:0007669"/>
    <property type="project" value="InterPro"/>
</dbReference>
<gene>
    <name evidence="2" type="ORF">DJ010_11880</name>
</gene>
<organism evidence="2 3">
    <name type="scientific">Nocardioides silvaticus</name>
    <dbReference type="NCBI Taxonomy" id="2201891"/>
    <lineage>
        <taxon>Bacteria</taxon>
        <taxon>Bacillati</taxon>
        <taxon>Actinomycetota</taxon>
        <taxon>Actinomycetes</taxon>
        <taxon>Propionibacteriales</taxon>
        <taxon>Nocardioidaceae</taxon>
        <taxon>Nocardioides</taxon>
    </lineage>
</organism>
<name>A0A316TDE3_9ACTN</name>
<dbReference type="EMBL" id="QGDD01000005">
    <property type="protein sequence ID" value="PWN02443.1"/>
    <property type="molecule type" value="Genomic_DNA"/>
</dbReference>
<dbReference type="Proteomes" id="UP000245507">
    <property type="component" value="Unassembled WGS sequence"/>
</dbReference>
<dbReference type="NCBIfam" id="TIGR03086">
    <property type="entry name" value="TIGR03086 family metal-binding protein"/>
    <property type="match status" value="1"/>
</dbReference>
<dbReference type="InterPro" id="IPR017517">
    <property type="entry name" value="Maleyloyr_isom"/>
</dbReference>
<protein>
    <submittedName>
        <fullName evidence="2">TIGR03086 family protein</fullName>
    </submittedName>
</protein>
<evidence type="ECO:0000313" key="2">
    <source>
        <dbReference type="EMBL" id="PWN02443.1"/>
    </source>
</evidence>
<dbReference type="SUPFAM" id="SSF109854">
    <property type="entry name" value="DinB/YfiT-like putative metalloenzymes"/>
    <property type="match status" value="1"/>
</dbReference>
<dbReference type="Gene3D" id="1.20.120.450">
    <property type="entry name" value="dinb family like domain"/>
    <property type="match status" value="1"/>
</dbReference>